<dbReference type="SUPFAM" id="SSF54001">
    <property type="entry name" value="Cysteine proteinases"/>
    <property type="match status" value="1"/>
</dbReference>
<evidence type="ECO:0008006" key="6">
    <source>
        <dbReference type="Google" id="ProtNLM"/>
    </source>
</evidence>
<feature type="domain" description="Transglutaminase-like" evidence="2">
    <location>
        <begin position="274"/>
        <end position="347"/>
    </location>
</feature>
<dbReference type="Gene3D" id="3.10.620.30">
    <property type="match status" value="1"/>
</dbReference>
<evidence type="ECO:0000256" key="1">
    <source>
        <dbReference type="SAM" id="Phobius"/>
    </source>
</evidence>
<keyword evidence="1" id="KW-1133">Transmembrane helix</keyword>
<keyword evidence="1" id="KW-0472">Membrane</keyword>
<feature type="transmembrane region" description="Helical" evidence="1">
    <location>
        <begin position="750"/>
        <end position="773"/>
    </location>
</feature>
<evidence type="ECO:0000259" key="2">
    <source>
        <dbReference type="Pfam" id="PF04473"/>
    </source>
</evidence>
<keyword evidence="5" id="KW-1185">Reference proteome</keyword>
<name>A0A840V615_9BACT</name>
<sequence length="861" mass="97756">MRDWWVLIFLFLVGTTLCPAEEMVGKTPTPEWVQSREVKKSENDDGSLHYYLVDLQRHLEEAQRYERYVVGLLNESGVEEYSQLTFEFQPEYEVLELHELSILRDGEIDDRLADAEVQILRREEGMEEQLYSGALTALVVLEDLRPGDVLSYAFSIRGANPVFGGHVHHFQRLGFGTPVDHLSRSIVWDPEKRKLAWKFHGPEVTGLQQSQRGELKQLLWEDQEVAAWNPEEGTPVWVFDYPWWEVSDYPSWEAFGEWAHPLFSKSEALPKEVAEVCESIRDMPGDDEQKILSVLRWVQKNIRYLGSFFGEHTHEPYRLEEICRRRFGDCKDKGMLTLAMLKELGYDASPALVNSSRRRGVESYLPGHGAFDHFVVCLHHGGKDYWLDPTATYRRGPLAEMFTPNYGKAFVVRHGEEDLTQVEPRGEQVDGIDVEEHFTVLSKQGGARLRVVTVATGAEADSLRSYLSERSREKVTQEYRDFYATSWVGIEASETVEVNDDETLNRIEVIEHYELPEFWQRDEDASKWNAWISPVCLRSRLRFPAMENRSSLYAQEYPLKFHERIEVDLPEEWQVEESEDVIEDPAFVYQGVVQKEGRRVILDHRFESRSGVVKSTKFRGFVKSMKRVEDNLPFQIWHTDESVVDQNEAAIAEGVESDVGLGKMIFAGGALVGSLLGVLVGLALWFWDPLGREATDDAPVGISGWLVLPTIGVVIGPFVSLIHVGSFYTILQDAAPILQAESGFGGWRLYIASGAFLNAFVFVIQVLLLVLLIQRRTSFPYVYLVVGVVGTIAGSVLIQLETGLDGMESDTSATGDLGRGVGTLVLWSAYMLMSQRVKATFDRRRAGSEPPPIPAQVEWEG</sequence>
<feature type="transmembrane region" description="Helical" evidence="1">
    <location>
        <begin position="706"/>
        <end position="730"/>
    </location>
</feature>
<protein>
    <recommendedName>
        <fullName evidence="6">DUF3857 domain-containing protein</fullName>
    </recommendedName>
</protein>
<feature type="transmembrane region" description="Helical" evidence="1">
    <location>
        <begin position="780"/>
        <end position="800"/>
    </location>
</feature>
<gene>
    <name evidence="4" type="ORF">HNR46_000452</name>
</gene>
<dbReference type="InterPro" id="IPR007562">
    <property type="entry name" value="Transglutaminase-like_domain"/>
</dbReference>
<dbReference type="Proteomes" id="UP000557717">
    <property type="component" value="Unassembled WGS sequence"/>
</dbReference>
<feature type="transmembrane region" description="Helical" evidence="1">
    <location>
        <begin position="820"/>
        <end position="837"/>
    </location>
</feature>
<dbReference type="InterPro" id="IPR024618">
    <property type="entry name" value="DUF3857"/>
</dbReference>
<dbReference type="InterPro" id="IPR019690">
    <property type="entry name" value="DUF2569"/>
</dbReference>
<dbReference type="EMBL" id="JACHFD010000002">
    <property type="protein sequence ID" value="MBB5350228.1"/>
    <property type="molecule type" value="Genomic_DNA"/>
</dbReference>
<feature type="domain" description="DUF3857" evidence="3">
    <location>
        <begin position="62"/>
        <end position="227"/>
    </location>
</feature>
<comment type="caution">
    <text evidence="4">The sequence shown here is derived from an EMBL/GenBank/DDBJ whole genome shotgun (WGS) entry which is preliminary data.</text>
</comment>
<evidence type="ECO:0000313" key="4">
    <source>
        <dbReference type="EMBL" id="MBB5350228.1"/>
    </source>
</evidence>
<keyword evidence="1" id="KW-0812">Transmembrane</keyword>
<dbReference type="InterPro" id="IPR038765">
    <property type="entry name" value="Papain-like_cys_pep_sf"/>
</dbReference>
<evidence type="ECO:0000313" key="5">
    <source>
        <dbReference type="Proteomes" id="UP000557717"/>
    </source>
</evidence>
<reference evidence="4 5" key="1">
    <citation type="submission" date="2020-08" db="EMBL/GenBank/DDBJ databases">
        <title>Genomic Encyclopedia of Type Strains, Phase IV (KMG-IV): sequencing the most valuable type-strain genomes for metagenomic binning, comparative biology and taxonomic classification.</title>
        <authorList>
            <person name="Goeker M."/>
        </authorList>
    </citation>
    <scope>NUCLEOTIDE SEQUENCE [LARGE SCALE GENOMIC DNA]</scope>
    <source>
        <strain evidence="4 5">YC6886</strain>
    </source>
</reference>
<accession>A0A840V615</accession>
<dbReference type="RefSeq" id="WP_184015385.1">
    <property type="nucleotide sequence ID" value="NZ_JACHFD010000002.1"/>
</dbReference>
<organism evidence="4 5">
    <name type="scientific">Haloferula luteola</name>
    <dbReference type="NCBI Taxonomy" id="595692"/>
    <lineage>
        <taxon>Bacteria</taxon>
        <taxon>Pseudomonadati</taxon>
        <taxon>Verrucomicrobiota</taxon>
        <taxon>Verrucomicrobiia</taxon>
        <taxon>Verrucomicrobiales</taxon>
        <taxon>Verrucomicrobiaceae</taxon>
        <taxon>Haloferula</taxon>
    </lineage>
</organism>
<feature type="transmembrane region" description="Helical" evidence="1">
    <location>
        <begin position="664"/>
        <end position="686"/>
    </location>
</feature>
<dbReference type="Gene3D" id="2.60.40.3140">
    <property type="match status" value="1"/>
</dbReference>
<evidence type="ECO:0000259" key="3">
    <source>
        <dbReference type="Pfam" id="PF12969"/>
    </source>
</evidence>
<dbReference type="AlphaFoldDB" id="A0A840V615"/>
<dbReference type="Pfam" id="PF04473">
    <property type="entry name" value="DUF553"/>
    <property type="match status" value="1"/>
</dbReference>
<proteinExistence type="predicted"/>
<dbReference type="Pfam" id="PF10754">
    <property type="entry name" value="DUF2569"/>
    <property type="match status" value="1"/>
</dbReference>
<dbReference type="Pfam" id="PF12969">
    <property type="entry name" value="DUF3857"/>
    <property type="match status" value="1"/>
</dbReference>